<dbReference type="PANTHER" id="PTHR10173:SF52">
    <property type="entry name" value="METHIONINE-R-SULFOXIDE REDUCTASE B1"/>
    <property type="match status" value="1"/>
</dbReference>
<comment type="similarity">
    <text evidence="1 6">Belongs to the MsrB Met sulfoxide reductase family.</text>
</comment>
<dbReference type="EC" id="1.8.4.12" evidence="6"/>
<evidence type="ECO:0000256" key="7">
    <source>
        <dbReference type="SAM" id="SignalP"/>
    </source>
</evidence>
<feature type="binding site" evidence="6">
    <location>
        <position position="94"/>
    </location>
    <ligand>
        <name>Zn(2+)</name>
        <dbReference type="ChEBI" id="CHEBI:29105"/>
    </ligand>
</feature>
<dbReference type="GO" id="GO:0033743">
    <property type="term" value="F:peptide-methionine (R)-S-oxide reductase activity"/>
    <property type="evidence" value="ECO:0007669"/>
    <property type="project" value="UniProtKB-UniRule"/>
</dbReference>
<feature type="domain" description="MsrB" evidence="8">
    <location>
        <begin position="52"/>
        <end position="174"/>
    </location>
</feature>
<dbReference type="GO" id="GO:0006979">
    <property type="term" value="P:response to oxidative stress"/>
    <property type="evidence" value="ECO:0007669"/>
    <property type="project" value="InterPro"/>
</dbReference>
<evidence type="ECO:0000256" key="3">
    <source>
        <dbReference type="ARBA" id="ARBA00022833"/>
    </source>
</evidence>
<dbReference type="GO" id="GO:0008270">
    <property type="term" value="F:zinc ion binding"/>
    <property type="evidence" value="ECO:0007669"/>
    <property type="project" value="UniProtKB-UniRule"/>
</dbReference>
<evidence type="ECO:0000259" key="8">
    <source>
        <dbReference type="PROSITE" id="PS51790"/>
    </source>
</evidence>
<dbReference type="AlphaFoldDB" id="A0A1U7CNY1"/>
<dbReference type="FunFam" id="2.170.150.20:FF:000001">
    <property type="entry name" value="Peptide methionine sulfoxide reductase MsrB"/>
    <property type="match status" value="1"/>
</dbReference>
<feature type="binding site" evidence="6">
    <location>
        <position position="140"/>
    </location>
    <ligand>
        <name>Zn(2+)</name>
        <dbReference type="ChEBI" id="CHEBI:29105"/>
    </ligand>
</feature>
<dbReference type="PROSITE" id="PS51790">
    <property type="entry name" value="MSRB"/>
    <property type="match status" value="1"/>
</dbReference>
<feature type="active site" description="Nucleophile" evidence="6">
    <location>
        <position position="163"/>
    </location>
</feature>
<keyword evidence="7" id="KW-0732">Signal</keyword>
<evidence type="ECO:0000256" key="4">
    <source>
        <dbReference type="ARBA" id="ARBA00023002"/>
    </source>
</evidence>
<dbReference type="NCBIfam" id="TIGR00357">
    <property type="entry name" value="peptide-methionine (R)-S-oxide reductase MsrB"/>
    <property type="match status" value="1"/>
</dbReference>
<dbReference type="SUPFAM" id="SSF51316">
    <property type="entry name" value="Mss4-like"/>
    <property type="match status" value="1"/>
</dbReference>
<evidence type="ECO:0000313" key="9">
    <source>
        <dbReference type="EMBL" id="APW60645.1"/>
    </source>
</evidence>
<feature type="binding site" evidence="6">
    <location>
        <position position="91"/>
    </location>
    <ligand>
        <name>Zn(2+)</name>
        <dbReference type="ChEBI" id="CHEBI:29105"/>
    </ligand>
</feature>
<evidence type="ECO:0000256" key="5">
    <source>
        <dbReference type="ARBA" id="ARBA00048488"/>
    </source>
</evidence>
<evidence type="ECO:0000256" key="2">
    <source>
        <dbReference type="ARBA" id="ARBA00022723"/>
    </source>
</evidence>
<name>A0A1U7CNY1_9BACT</name>
<reference evidence="10" key="1">
    <citation type="submission" date="2016-12" db="EMBL/GenBank/DDBJ databases">
        <title>Comparative genomics of four Isosphaeraceae planctomycetes: a common pool of plasmids and glycoside hydrolase genes.</title>
        <authorList>
            <person name="Ivanova A."/>
        </authorList>
    </citation>
    <scope>NUCLEOTIDE SEQUENCE [LARGE SCALE GENOMIC DNA]</scope>
    <source>
        <strain evidence="10">PX4</strain>
    </source>
</reference>
<dbReference type="PANTHER" id="PTHR10173">
    <property type="entry name" value="METHIONINE SULFOXIDE REDUCTASE"/>
    <property type="match status" value="1"/>
</dbReference>
<accession>A0A1U7CNY1</accession>
<feature type="signal peptide" evidence="7">
    <location>
        <begin position="1"/>
        <end position="20"/>
    </location>
</feature>
<comment type="cofactor">
    <cofactor evidence="6">
        <name>Zn(2+)</name>
        <dbReference type="ChEBI" id="CHEBI:29105"/>
    </cofactor>
    <text evidence="6">Binds 1 zinc ion per subunit. The zinc ion is important for the structural integrity of the protein.</text>
</comment>
<keyword evidence="3 6" id="KW-0862">Zinc</keyword>
<dbReference type="Pfam" id="PF01641">
    <property type="entry name" value="SelR"/>
    <property type="match status" value="1"/>
</dbReference>
<dbReference type="InterPro" id="IPR028427">
    <property type="entry name" value="Met_Sox_Rdtase_MsrB"/>
</dbReference>
<dbReference type="STRING" id="1387353.BSF38_02129"/>
<feature type="chain" id="PRO_5010530374" description="Peptide methionine sulfoxide reductase MsrB" evidence="7">
    <location>
        <begin position="21"/>
        <end position="189"/>
    </location>
</feature>
<evidence type="ECO:0000256" key="6">
    <source>
        <dbReference type="HAMAP-Rule" id="MF_01400"/>
    </source>
</evidence>
<protein>
    <recommendedName>
        <fullName evidence="6">Peptide methionine sulfoxide reductase MsrB</fullName>
        <ecNumber evidence="6">1.8.4.12</ecNumber>
    </recommendedName>
    <alternativeName>
        <fullName evidence="6">Peptide-methionine (R)-S-oxide reductase</fullName>
    </alternativeName>
</protein>
<organism evidence="9 10">
    <name type="scientific">Paludisphaera borealis</name>
    <dbReference type="NCBI Taxonomy" id="1387353"/>
    <lineage>
        <taxon>Bacteria</taxon>
        <taxon>Pseudomonadati</taxon>
        <taxon>Planctomycetota</taxon>
        <taxon>Planctomycetia</taxon>
        <taxon>Isosphaerales</taxon>
        <taxon>Isosphaeraceae</taxon>
        <taxon>Paludisphaera</taxon>
    </lineage>
</organism>
<feature type="binding site" evidence="6">
    <location>
        <position position="143"/>
    </location>
    <ligand>
        <name>Zn(2+)</name>
        <dbReference type="ChEBI" id="CHEBI:29105"/>
    </ligand>
</feature>
<keyword evidence="10" id="KW-1185">Reference proteome</keyword>
<dbReference type="EMBL" id="CP019082">
    <property type="protein sequence ID" value="APW60645.1"/>
    <property type="molecule type" value="Genomic_DNA"/>
</dbReference>
<dbReference type="GO" id="GO:0030091">
    <property type="term" value="P:protein repair"/>
    <property type="evidence" value="ECO:0007669"/>
    <property type="project" value="InterPro"/>
</dbReference>
<dbReference type="Proteomes" id="UP000186309">
    <property type="component" value="Chromosome"/>
</dbReference>
<keyword evidence="4 6" id="KW-0560">Oxidoreductase</keyword>
<dbReference type="OrthoDB" id="4174719at2"/>
<evidence type="ECO:0000256" key="1">
    <source>
        <dbReference type="ARBA" id="ARBA00007174"/>
    </source>
</evidence>
<evidence type="ECO:0000313" key="10">
    <source>
        <dbReference type="Proteomes" id="UP000186309"/>
    </source>
</evidence>
<dbReference type="InterPro" id="IPR011057">
    <property type="entry name" value="Mss4-like_sf"/>
</dbReference>
<dbReference type="InterPro" id="IPR002579">
    <property type="entry name" value="Met_Sox_Rdtase_MsrB_dom"/>
</dbReference>
<gene>
    <name evidence="9" type="primary">msrB_2</name>
    <name evidence="6" type="synonym">msrB</name>
    <name evidence="9" type="ORF">BSF38_02129</name>
</gene>
<proteinExistence type="inferred from homology"/>
<comment type="catalytic activity">
    <reaction evidence="5 6">
        <text>L-methionyl-[protein] + [thioredoxin]-disulfide + H2O = L-methionyl-(R)-S-oxide-[protein] + [thioredoxin]-dithiol</text>
        <dbReference type="Rhea" id="RHEA:24164"/>
        <dbReference type="Rhea" id="RHEA-COMP:10698"/>
        <dbReference type="Rhea" id="RHEA-COMP:10700"/>
        <dbReference type="Rhea" id="RHEA-COMP:12313"/>
        <dbReference type="Rhea" id="RHEA-COMP:12314"/>
        <dbReference type="ChEBI" id="CHEBI:15377"/>
        <dbReference type="ChEBI" id="CHEBI:16044"/>
        <dbReference type="ChEBI" id="CHEBI:29950"/>
        <dbReference type="ChEBI" id="CHEBI:45764"/>
        <dbReference type="ChEBI" id="CHEBI:50058"/>
        <dbReference type="EC" id="1.8.4.12"/>
    </reaction>
</comment>
<dbReference type="KEGG" id="pbor:BSF38_02129"/>
<keyword evidence="2 6" id="KW-0479">Metal-binding</keyword>
<dbReference type="Gene3D" id="2.170.150.20">
    <property type="entry name" value="Peptide methionine sulfoxide reductase"/>
    <property type="match status" value="1"/>
</dbReference>
<dbReference type="GO" id="GO:0005737">
    <property type="term" value="C:cytoplasm"/>
    <property type="evidence" value="ECO:0007669"/>
    <property type="project" value="TreeGrafter"/>
</dbReference>
<dbReference type="HAMAP" id="MF_01400">
    <property type="entry name" value="MsrB"/>
    <property type="match status" value="1"/>
</dbReference>
<sequence length="189" mass="20857">MTGNLPKGFKLLVGATVVLAGAAAFWTADLTQQPSTDGRSTIMANNDASEKADPWRGKLTPEQYHVTREKGTERAFTGKYWNNKHEGVYKCVCCGEPLFDSSTKYESGTGWPSFWQPIAEKKIETETDSSLFMSRNEVVCRNCKAHLGHVFEDGPEPTGLRYCLNSASLDFEERAGSQGREPAAKAKPE</sequence>